<name>K8EE70_9CHLO</name>
<keyword evidence="2" id="KW-0812">Transmembrane</keyword>
<keyword evidence="2" id="KW-1133">Transmembrane helix</keyword>
<dbReference type="AlphaFoldDB" id="K8EE70"/>
<dbReference type="Proteomes" id="UP000198341">
    <property type="component" value="Chromosome 4"/>
</dbReference>
<dbReference type="InterPro" id="IPR022227">
    <property type="entry name" value="DUF3754"/>
</dbReference>
<protein>
    <submittedName>
        <fullName evidence="3">Uncharacterized protein</fullName>
    </submittedName>
</protein>
<dbReference type="RefSeq" id="XP_007513744.1">
    <property type="nucleotide sequence ID" value="XM_007513682.1"/>
</dbReference>
<evidence type="ECO:0000313" key="3">
    <source>
        <dbReference type="EMBL" id="CCO16269.1"/>
    </source>
</evidence>
<accession>K8EE70</accession>
<dbReference type="KEGG" id="bpg:Bathy04g04080"/>
<feature type="region of interest" description="Disordered" evidence="1">
    <location>
        <begin position="224"/>
        <end position="248"/>
    </location>
</feature>
<dbReference type="eggNOG" id="ENOG502QVBY">
    <property type="taxonomic scope" value="Eukaryota"/>
</dbReference>
<dbReference type="EMBL" id="FO082275">
    <property type="protein sequence ID" value="CCO16269.1"/>
    <property type="molecule type" value="Genomic_DNA"/>
</dbReference>
<dbReference type="OrthoDB" id="2020015at2759"/>
<feature type="compositionally biased region" description="Low complexity" evidence="1">
    <location>
        <begin position="224"/>
        <end position="236"/>
    </location>
</feature>
<evidence type="ECO:0000313" key="4">
    <source>
        <dbReference type="Proteomes" id="UP000198341"/>
    </source>
</evidence>
<keyword evidence="4" id="KW-1185">Reference proteome</keyword>
<organism evidence="3 4">
    <name type="scientific">Bathycoccus prasinos</name>
    <dbReference type="NCBI Taxonomy" id="41875"/>
    <lineage>
        <taxon>Eukaryota</taxon>
        <taxon>Viridiplantae</taxon>
        <taxon>Chlorophyta</taxon>
        <taxon>Mamiellophyceae</taxon>
        <taxon>Mamiellales</taxon>
        <taxon>Bathycoccaceae</taxon>
        <taxon>Bathycoccus</taxon>
    </lineage>
</organism>
<reference evidence="3 4" key="1">
    <citation type="submission" date="2011-10" db="EMBL/GenBank/DDBJ databases">
        <authorList>
            <person name="Genoscope - CEA"/>
        </authorList>
    </citation>
    <scope>NUCLEOTIDE SEQUENCE [LARGE SCALE GENOMIC DNA]</scope>
    <source>
        <strain evidence="3 4">RCC 1105</strain>
    </source>
</reference>
<gene>
    <name evidence="3" type="ORF">Bathy04g04080</name>
</gene>
<keyword evidence="2" id="KW-0472">Membrane</keyword>
<dbReference type="PANTHER" id="PTHR33645:SF11">
    <property type="entry name" value="AMINOPEPTIDASE (DUF3754)"/>
    <property type="match status" value="1"/>
</dbReference>
<sequence>MASKSTQFTVDVENTRHVSINIDSCKQLCEDAFLSSLTSSSMSAEKKKFSDFVSLIRGIVHHEHQTKRDALRKGFDASAGLMPKRRKESLKSDAKSPTEHERLSVQFVTQFCQMMATAEYTLLSATEWDLAMEEDFMFRLPMTIDWAKGGYDVSLLKEFLKKNPELKVGLPTFSERVLLFKRGVTTSTHGDLFIAEKIDLLLEYALKRPVGKVLRKAFGLGFGSSSSKGEESATAAGGPGRSGGKRKVSKIERKTLRRLMPTIASVLKNVHKKLELSEPTFKEVILLYREDKIDAAEAQFLNVPSGAGPLRLKSFQNVPMADLEMVFPGVKICAKFIDYLTNGITMVLVLFSLIWAFITGEALSERAMQLLTVAGGKLSASWANIQKSKANYAAQMSKEVMKKMDSSGFAVLASVSTDMEEQETKEMILAYAAMRGNKSGMTIEELDDRLEQALVDAFGIAVDFDVHGSVKKLVEEGLASKIPGDSGMYQVVPIEKALKKLDKKWDALFEYSSSSKGGGAGSSDKSVLDANAEEDPSKMERDLLLQLANADTERGKEALKLTKKMDELNEKIADASGSLRKVNWRYS</sequence>
<evidence type="ECO:0000256" key="1">
    <source>
        <dbReference type="SAM" id="MobiDB-lite"/>
    </source>
</evidence>
<dbReference type="Pfam" id="PF12576">
    <property type="entry name" value="DUF3754"/>
    <property type="match status" value="1"/>
</dbReference>
<dbReference type="PANTHER" id="PTHR33645">
    <property type="entry name" value="AMINOPEPTIDASE (DUF3754)"/>
    <property type="match status" value="1"/>
</dbReference>
<evidence type="ECO:0000256" key="2">
    <source>
        <dbReference type="SAM" id="Phobius"/>
    </source>
</evidence>
<feature type="region of interest" description="Disordered" evidence="1">
    <location>
        <begin position="513"/>
        <end position="536"/>
    </location>
</feature>
<dbReference type="GeneID" id="19016434"/>
<feature type="transmembrane region" description="Helical" evidence="2">
    <location>
        <begin position="339"/>
        <end position="358"/>
    </location>
</feature>
<proteinExistence type="predicted"/>